<dbReference type="HOGENOM" id="CLU_000604_1_2_7"/>
<dbReference type="PANTHER" id="PTHR43335">
    <property type="entry name" value="ABC TRANSPORTER, ATP-BINDING PROTEIN"/>
    <property type="match status" value="1"/>
</dbReference>
<dbReference type="PATRIC" id="fig|651182.5.peg.2532"/>
<evidence type="ECO:0000313" key="6">
    <source>
        <dbReference type="EMBL" id="CCK80295.1"/>
    </source>
</evidence>
<evidence type="ECO:0000256" key="2">
    <source>
        <dbReference type="ARBA" id="ARBA00022448"/>
    </source>
</evidence>
<evidence type="ECO:0000256" key="4">
    <source>
        <dbReference type="ARBA" id="ARBA00022840"/>
    </source>
</evidence>
<reference evidence="6 7" key="1">
    <citation type="journal article" date="2013" name="Environ. Microbiol.">
        <title>Complete genome, catabolic sub-proteomes and key-metabolites of Desulfobacula toluolica Tol2, a marine, aromatic compound-degrading, sulfate-reducing bacterium.</title>
        <authorList>
            <person name="Wohlbrand L."/>
            <person name="Jacob J.H."/>
            <person name="Kube M."/>
            <person name="Mussmann M."/>
            <person name="Jarling R."/>
            <person name="Beck A."/>
            <person name="Amann R."/>
            <person name="Wilkes H."/>
            <person name="Reinhardt R."/>
            <person name="Rabus R."/>
        </authorList>
    </citation>
    <scope>NUCLEOTIDE SEQUENCE [LARGE SCALE GENOMIC DNA]</scope>
    <source>
        <strain evidence="7">DSM 7467 / Tol2</strain>
    </source>
</reference>
<keyword evidence="7" id="KW-1185">Reference proteome</keyword>
<sequence length="326" mass="36640">MAWFCSLLFVCFYLAEVFSFVSILCDHVFKKFRIGVRGKIVQAVSDVSVSVNQGDVFGIIGPNGAGKSTLLKLFMGFIKPTFGKISILGKSPDNPQCRSRLGYLPENPCFYEHLSAIELMRFSAEVSGLDPKKTNEEIIRLLKFMNIEHAGNRKLRGYSKGMVQRAGICFALIHDPELIILDEPMSGLDPVGRKLLVDLVLDLKARGKTILFCSHILNDVERLCDRIAIMHNGELKKILNRKDLIDQENQVCIRLETFSKELSDDMDILGVRYAKEGNATIISCSRNQLKDSVNMALKHGIRVEELNISTHPLEKLFMDTISDESV</sequence>
<keyword evidence="2" id="KW-0813">Transport</keyword>
<feature type="domain" description="ABC transporter" evidence="5">
    <location>
        <begin position="23"/>
        <end position="257"/>
    </location>
</feature>
<evidence type="ECO:0000256" key="3">
    <source>
        <dbReference type="ARBA" id="ARBA00022741"/>
    </source>
</evidence>
<accession>K0NH47</accession>
<proteinExistence type="inferred from homology"/>
<protein>
    <submittedName>
        <fullName evidence="6">Predicted ABC transporter, ATP-binding protein</fullName>
    </submittedName>
</protein>
<dbReference type="InterPro" id="IPR027417">
    <property type="entry name" value="P-loop_NTPase"/>
</dbReference>
<dbReference type="AlphaFoldDB" id="K0NH47"/>
<dbReference type="PROSITE" id="PS50893">
    <property type="entry name" value="ABC_TRANSPORTER_2"/>
    <property type="match status" value="1"/>
</dbReference>
<evidence type="ECO:0000313" key="7">
    <source>
        <dbReference type="Proteomes" id="UP000007347"/>
    </source>
</evidence>
<dbReference type="SMART" id="SM00382">
    <property type="entry name" value="AAA"/>
    <property type="match status" value="1"/>
</dbReference>
<dbReference type="GO" id="GO:0005524">
    <property type="term" value="F:ATP binding"/>
    <property type="evidence" value="ECO:0007669"/>
    <property type="project" value="UniProtKB-KW"/>
</dbReference>
<gene>
    <name evidence="6" type="ordered locus">TOL2_C21340</name>
</gene>
<name>K0NH47_DESTT</name>
<evidence type="ECO:0000259" key="5">
    <source>
        <dbReference type="PROSITE" id="PS50893"/>
    </source>
</evidence>
<dbReference type="STRING" id="651182.TOL2_C21340"/>
<organism evidence="6 7">
    <name type="scientific">Desulfobacula toluolica (strain DSM 7467 / Tol2)</name>
    <dbReference type="NCBI Taxonomy" id="651182"/>
    <lineage>
        <taxon>Bacteria</taxon>
        <taxon>Pseudomonadati</taxon>
        <taxon>Thermodesulfobacteriota</taxon>
        <taxon>Desulfobacteria</taxon>
        <taxon>Desulfobacterales</taxon>
        <taxon>Desulfobacteraceae</taxon>
        <taxon>Desulfobacula</taxon>
    </lineage>
</organism>
<comment type="similarity">
    <text evidence="1">Belongs to the ABC transporter superfamily.</text>
</comment>
<dbReference type="InterPro" id="IPR003593">
    <property type="entry name" value="AAA+_ATPase"/>
</dbReference>
<dbReference type="Gene3D" id="3.40.50.300">
    <property type="entry name" value="P-loop containing nucleotide triphosphate hydrolases"/>
    <property type="match status" value="1"/>
</dbReference>
<evidence type="ECO:0000256" key="1">
    <source>
        <dbReference type="ARBA" id="ARBA00005417"/>
    </source>
</evidence>
<keyword evidence="3" id="KW-0547">Nucleotide-binding</keyword>
<dbReference type="KEGG" id="dto:TOL2_C21340"/>
<dbReference type="Proteomes" id="UP000007347">
    <property type="component" value="Chromosome"/>
</dbReference>
<dbReference type="GO" id="GO:0016887">
    <property type="term" value="F:ATP hydrolysis activity"/>
    <property type="evidence" value="ECO:0007669"/>
    <property type="project" value="InterPro"/>
</dbReference>
<dbReference type="SUPFAM" id="SSF52540">
    <property type="entry name" value="P-loop containing nucleoside triphosphate hydrolases"/>
    <property type="match status" value="1"/>
</dbReference>
<dbReference type="PANTHER" id="PTHR43335:SF4">
    <property type="entry name" value="ABC TRANSPORTER, ATP-BINDING PROTEIN"/>
    <property type="match status" value="1"/>
</dbReference>
<dbReference type="CDD" id="cd03230">
    <property type="entry name" value="ABC_DR_subfamily_A"/>
    <property type="match status" value="1"/>
</dbReference>
<dbReference type="EMBL" id="FO203503">
    <property type="protein sequence ID" value="CCK80295.1"/>
    <property type="molecule type" value="Genomic_DNA"/>
</dbReference>
<keyword evidence="4 6" id="KW-0067">ATP-binding</keyword>
<dbReference type="Pfam" id="PF00005">
    <property type="entry name" value="ABC_tran"/>
    <property type="match status" value="1"/>
</dbReference>
<dbReference type="InterPro" id="IPR003439">
    <property type="entry name" value="ABC_transporter-like_ATP-bd"/>
</dbReference>